<accession>A0A4U1D3S6</accession>
<comment type="caution">
    <text evidence="5">The sequence shown here is derived from an EMBL/GenBank/DDBJ whole genome shotgun (WGS) entry which is preliminary data.</text>
</comment>
<dbReference type="Pfam" id="PF07702">
    <property type="entry name" value="UTRA"/>
    <property type="match status" value="1"/>
</dbReference>
<evidence type="ECO:0000256" key="1">
    <source>
        <dbReference type="ARBA" id="ARBA00023015"/>
    </source>
</evidence>
<dbReference type="CDD" id="cd07377">
    <property type="entry name" value="WHTH_GntR"/>
    <property type="match status" value="1"/>
</dbReference>
<dbReference type="InterPro" id="IPR028978">
    <property type="entry name" value="Chorismate_lyase_/UTRA_dom_sf"/>
</dbReference>
<keyword evidence="6" id="KW-1185">Reference proteome</keyword>
<dbReference type="SMART" id="SM00866">
    <property type="entry name" value="UTRA"/>
    <property type="match status" value="1"/>
</dbReference>
<dbReference type="Gene3D" id="1.10.10.10">
    <property type="entry name" value="Winged helix-like DNA-binding domain superfamily/Winged helix DNA-binding domain"/>
    <property type="match status" value="1"/>
</dbReference>
<evidence type="ECO:0000313" key="5">
    <source>
        <dbReference type="EMBL" id="TKC17055.1"/>
    </source>
</evidence>
<dbReference type="InterPro" id="IPR036390">
    <property type="entry name" value="WH_DNA-bd_sf"/>
</dbReference>
<reference evidence="5 6" key="1">
    <citation type="journal article" date="2011" name="J. Microbiol.">
        <title>Bacillus kyonggiensis sp. nov., isolated from soil of a lettuce field.</title>
        <authorList>
            <person name="Dong K."/>
            <person name="Lee S."/>
        </authorList>
    </citation>
    <scope>NUCLEOTIDE SEQUENCE [LARGE SCALE GENOMIC DNA]</scope>
    <source>
        <strain evidence="5 6">NB22</strain>
    </source>
</reference>
<dbReference type="GO" id="GO:0003677">
    <property type="term" value="F:DNA binding"/>
    <property type="evidence" value="ECO:0007669"/>
    <property type="project" value="UniProtKB-KW"/>
</dbReference>
<dbReference type="SUPFAM" id="SSF46785">
    <property type="entry name" value="Winged helix' DNA-binding domain"/>
    <property type="match status" value="1"/>
</dbReference>
<dbReference type="SMART" id="SM00345">
    <property type="entry name" value="HTH_GNTR"/>
    <property type="match status" value="1"/>
</dbReference>
<dbReference type="Proteomes" id="UP000307756">
    <property type="component" value="Unassembled WGS sequence"/>
</dbReference>
<evidence type="ECO:0000256" key="3">
    <source>
        <dbReference type="ARBA" id="ARBA00023163"/>
    </source>
</evidence>
<organism evidence="5 6">
    <name type="scientific">Robertmurraya kyonggiensis</name>
    <dbReference type="NCBI Taxonomy" id="1037680"/>
    <lineage>
        <taxon>Bacteria</taxon>
        <taxon>Bacillati</taxon>
        <taxon>Bacillota</taxon>
        <taxon>Bacilli</taxon>
        <taxon>Bacillales</taxon>
        <taxon>Bacillaceae</taxon>
        <taxon>Robertmurraya</taxon>
    </lineage>
</organism>
<keyword evidence="2" id="KW-0238">DNA-binding</keyword>
<proteinExistence type="predicted"/>
<dbReference type="AlphaFoldDB" id="A0A4U1D3S6"/>
<dbReference type="InterPro" id="IPR000524">
    <property type="entry name" value="Tscrpt_reg_HTH_GntR"/>
</dbReference>
<dbReference type="GO" id="GO:0045892">
    <property type="term" value="P:negative regulation of DNA-templated transcription"/>
    <property type="evidence" value="ECO:0007669"/>
    <property type="project" value="TreeGrafter"/>
</dbReference>
<dbReference type="PANTHER" id="PTHR44846:SF5">
    <property type="entry name" value="HTH-TYPE TRANSCRIPTIONAL REGULATOR GMUR"/>
    <property type="match status" value="1"/>
</dbReference>
<keyword evidence="1" id="KW-0805">Transcription regulation</keyword>
<dbReference type="PRINTS" id="PR00035">
    <property type="entry name" value="HTHGNTR"/>
</dbReference>
<dbReference type="RefSeq" id="WP_136831591.1">
    <property type="nucleotide sequence ID" value="NZ_SWBM01000002.1"/>
</dbReference>
<evidence type="ECO:0000313" key="6">
    <source>
        <dbReference type="Proteomes" id="UP000307756"/>
    </source>
</evidence>
<evidence type="ECO:0000259" key="4">
    <source>
        <dbReference type="PROSITE" id="PS50949"/>
    </source>
</evidence>
<dbReference type="PANTHER" id="PTHR44846">
    <property type="entry name" value="MANNOSYL-D-GLYCERATE TRANSPORT/METABOLISM SYSTEM REPRESSOR MNGR-RELATED"/>
    <property type="match status" value="1"/>
</dbReference>
<evidence type="ECO:0000256" key="2">
    <source>
        <dbReference type="ARBA" id="ARBA00023125"/>
    </source>
</evidence>
<gene>
    <name evidence="5" type="ORF">FA727_13445</name>
</gene>
<dbReference type="OrthoDB" id="9816541at2"/>
<keyword evidence="3" id="KW-0804">Transcription</keyword>
<sequence>MAQNKFLHIYEILKARIANDYYSDTMLLPTEMTLVEEFNVSRNTVRRAIQKLNEEGLVYSVKGRGVVILESTKKDNMYVPLSNFQGFNTLHTNKKSESKSIVKSFREIIIDEDLAERTSFDAGETAYFIERIRIVDGVRVMYDTSYFRANIVENLTEEIAHGSIYSYIRETIGIQIASAKTFLKVETAIAKDMEYLDLDGNNCVGAAENIVYTDMGKLFEYTEIRFIPNKFVITNFAQNINE</sequence>
<dbReference type="Gene3D" id="3.40.1410.10">
    <property type="entry name" value="Chorismate lyase-like"/>
    <property type="match status" value="1"/>
</dbReference>
<protein>
    <submittedName>
        <fullName evidence="5">GntR family transcriptional regulator</fullName>
    </submittedName>
</protein>
<feature type="domain" description="HTH gntR-type" evidence="4">
    <location>
        <begin position="3"/>
        <end position="71"/>
    </location>
</feature>
<name>A0A4U1D3S6_9BACI</name>
<dbReference type="InterPro" id="IPR036388">
    <property type="entry name" value="WH-like_DNA-bd_sf"/>
</dbReference>
<dbReference type="GO" id="GO:0003700">
    <property type="term" value="F:DNA-binding transcription factor activity"/>
    <property type="evidence" value="ECO:0007669"/>
    <property type="project" value="InterPro"/>
</dbReference>
<dbReference type="InterPro" id="IPR011663">
    <property type="entry name" value="UTRA"/>
</dbReference>
<dbReference type="PROSITE" id="PS50949">
    <property type="entry name" value="HTH_GNTR"/>
    <property type="match status" value="1"/>
</dbReference>
<dbReference type="InterPro" id="IPR050679">
    <property type="entry name" value="Bact_HTH_transcr_reg"/>
</dbReference>
<dbReference type="SUPFAM" id="SSF64288">
    <property type="entry name" value="Chorismate lyase-like"/>
    <property type="match status" value="1"/>
</dbReference>
<dbReference type="EMBL" id="SWBM01000002">
    <property type="protein sequence ID" value="TKC17055.1"/>
    <property type="molecule type" value="Genomic_DNA"/>
</dbReference>
<dbReference type="Pfam" id="PF00392">
    <property type="entry name" value="GntR"/>
    <property type="match status" value="1"/>
</dbReference>